<evidence type="ECO:0000313" key="1">
    <source>
        <dbReference type="EMBL" id="EFD00718.1"/>
    </source>
</evidence>
<evidence type="ECO:0000313" key="2">
    <source>
        <dbReference type="Proteomes" id="UP000004968"/>
    </source>
</evidence>
<dbReference type="GeneID" id="93152958"/>
<dbReference type="RefSeq" id="WP_006771565.1">
    <property type="nucleotide sequence ID" value="NZ_GG667616.1"/>
</dbReference>
<dbReference type="Proteomes" id="UP000004968">
    <property type="component" value="Unassembled WGS sequence"/>
</dbReference>
<gene>
    <name evidence="1" type="ORF">CLOSTHATH_01023</name>
</gene>
<dbReference type="HOGENOM" id="CLU_2617186_0_0_9"/>
<protein>
    <submittedName>
        <fullName evidence="1">Uncharacterized protein</fullName>
    </submittedName>
</protein>
<dbReference type="AlphaFoldDB" id="D3ABP5"/>
<comment type="caution">
    <text evidence="1">The sequence shown here is derived from an EMBL/GenBank/DDBJ whole genome shotgun (WGS) entry which is preliminary data.</text>
</comment>
<organism evidence="1 2">
    <name type="scientific">Hungatella hathewayi DSM 13479</name>
    <dbReference type="NCBI Taxonomy" id="566550"/>
    <lineage>
        <taxon>Bacteria</taxon>
        <taxon>Bacillati</taxon>
        <taxon>Bacillota</taxon>
        <taxon>Clostridia</taxon>
        <taxon>Lachnospirales</taxon>
        <taxon>Lachnospiraceae</taxon>
        <taxon>Hungatella</taxon>
    </lineage>
</organism>
<name>D3ABP5_9FIRM</name>
<sequence length="78" mass="9122">MKILKFCRHKSGLWEGVIFENNSGKHYITNGIGVWEESEKRLEGLDIVHAIDIPRLCHCLEQHHCQEDLLRQLLERSA</sequence>
<accession>D3ABP5</accession>
<dbReference type="EMBL" id="ACIO01000073">
    <property type="protein sequence ID" value="EFD00718.1"/>
    <property type="molecule type" value="Genomic_DNA"/>
</dbReference>
<proteinExistence type="predicted"/>
<reference evidence="1 2" key="1">
    <citation type="submission" date="2010-01" db="EMBL/GenBank/DDBJ databases">
        <authorList>
            <person name="Weinstock G."/>
            <person name="Sodergren E."/>
            <person name="Clifton S."/>
            <person name="Fulton L."/>
            <person name="Fulton B."/>
            <person name="Courtney L."/>
            <person name="Fronick C."/>
            <person name="Harrison M."/>
            <person name="Strong C."/>
            <person name="Farmer C."/>
            <person name="Delahaunty K."/>
            <person name="Markovic C."/>
            <person name="Hall O."/>
            <person name="Minx P."/>
            <person name="Tomlinson C."/>
            <person name="Mitreva M."/>
            <person name="Nelson J."/>
            <person name="Hou S."/>
            <person name="Wollam A."/>
            <person name="Pepin K.H."/>
            <person name="Johnson M."/>
            <person name="Bhonagiri V."/>
            <person name="Nash W.E."/>
            <person name="Warren W."/>
            <person name="Chinwalla A."/>
            <person name="Mardis E.R."/>
            <person name="Wilson R.K."/>
        </authorList>
    </citation>
    <scope>NUCLEOTIDE SEQUENCE [LARGE SCALE GENOMIC DNA]</scope>
    <source>
        <strain evidence="1 2">DSM 13479</strain>
    </source>
</reference>